<feature type="chain" id="PRO_5031062268" evidence="2">
    <location>
        <begin position="21"/>
        <end position="141"/>
    </location>
</feature>
<protein>
    <submittedName>
        <fullName evidence="3">Uncharacterized protein</fullName>
    </submittedName>
</protein>
<dbReference type="Proteomes" id="UP000543836">
    <property type="component" value="Unassembled WGS sequence"/>
</dbReference>
<evidence type="ECO:0000313" key="4">
    <source>
        <dbReference type="Proteomes" id="UP000543836"/>
    </source>
</evidence>
<gene>
    <name evidence="3" type="ORF">GGE60_005223</name>
</gene>
<dbReference type="EMBL" id="JACIIG010000019">
    <property type="protein sequence ID" value="MBB4571065.1"/>
    <property type="molecule type" value="Genomic_DNA"/>
</dbReference>
<feature type="region of interest" description="Disordered" evidence="1">
    <location>
        <begin position="116"/>
        <end position="141"/>
    </location>
</feature>
<proteinExistence type="predicted"/>
<feature type="signal peptide" evidence="2">
    <location>
        <begin position="1"/>
        <end position="20"/>
    </location>
</feature>
<dbReference type="AlphaFoldDB" id="A0A7W7EMK6"/>
<evidence type="ECO:0000313" key="3">
    <source>
        <dbReference type="EMBL" id="MBB4571065.1"/>
    </source>
</evidence>
<reference evidence="3 4" key="1">
    <citation type="submission" date="2020-08" db="EMBL/GenBank/DDBJ databases">
        <title>Genomic Encyclopedia of Type Strains, Phase IV (KMG-V): Genome sequencing to study the core and pangenomes of soil and plant-associated prokaryotes.</title>
        <authorList>
            <person name="Whitman W."/>
        </authorList>
    </citation>
    <scope>NUCLEOTIDE SEQUENCE [LARGE SCALE GENOMIC DNA]</scope>
    <source>
        <strain evidence="3 4">SEMIA 492</strain>
    </source>
</reference>
<organism evidence="3 4">
    <name type="scientific">Rhizobium leucaenae</name>
    <dbReference type="NCBI Taxonomy" id="29450"/>
    <lineage>
        <taxon>Bacteria</taxon>
        <taxon>Pseudomonadati</taxon>
        <taxon>Pseudomonadota</taxon>
        <taxon>Alphaproteobacteria</taxon>
        <taxon>Hyphomicrobiales</taxon>
        <taxon>Rhizobiaceae</taxon>
        <taxon>Rhizobium/Agrobacterium group</taxon>
        <taxon>Rhizobium</taxon>
    </lineage>
</organism>
<evidence type="ECO:0000256" key="1">
    <source>
        <dbReference type="SAM" id="MobiDB-lite"/>
    </source>
</evidence>
<name>A0A7W7EMK6_9HYPH</name>
<keyword evidence="2" id="KW-0732">Signal</keyword>
<comment type="caution">
    <text evidence="3">The sequence shown here is derived from an EMBL/GenBank/DDBJ whole genome shotgun (WGS) entry which is preliminary data.</text>
</comment>
<keyword evidence="4" id="KW-1185">Reference proteome</keyword>
<dbReference type="RefSeq" id="WP_028754528.1">
    <property type="nucleotide sequence ID" value="NZ_JACIIG010000019.1"/>
</dbReference>
<accession>A0A7W7EMK6</accession>
<dbReference type="OrthoDB" id="8369524at2"/>
<dbReference type="PROSITE" id="PS51257">
    <property type="entry name" value="PROKAR_LIPOPROTEIN"/>
    <property type="match status" value="1"/>
</dbReference>
<evidence type="ECO:0000256" key="2">
    <source>
        <dbReference type="SAM" id="SignalP"/>
    </source>
</evidence>
<sequence>MRLIATLFLTTGLACNTAHAFQECNGNPHLRVMWQKQIIELDGTFFQMKKEKISKKTARLVGHDMVFVHNGPGSDTLIRHGVSTSYSCATGEGNPGLKNADVQGYQANAFIEDNSAPADATITGTRSNGSSGRGHGGGKHK</sequence>
<dbReference type="GeneID" id="32525846"/>